<evidence type="ECO:0000313" key="1">
    <source>
        <dbReference type="EMBL" id="KVH99477.1"/>
    </source>
</evidence>
<dbReference type="STRING" id="59895.A0A124SEA3"/>
<dbReference type="Proteomes" id="UP000243975">
    <property type="component" value="Unassembled WGS sequence"/>
</dbReference>
<name>A0A124SEA3_CYNCS</name>
<evidence type="ECO:0000313" key="2">
    <source>
        <dbReference type="Proteomes" id="UP000243975"/>
    </source>
</evidence>
<dbReference type="EMBL" id="LEKV01003505">
    <property type="protein sequence ID" value="KVH99477.1"/>
    <property type="molecule type" value="Genomic_DNA"/>
</dbReference>
<accession>A0A124SEA3</accession>
<dbReference type="AlphaFoldDB" id="A0A124SEA3"/>
<dbReference type="PANTHER" id="PTHR47379:SF3">
    <property type="entry name" value="SIALYLTRANSFERASE-LIKE PROTEIN 2"/>
    <property type="match status" value="1"/>
</dbReference>
<proteinExistence type="predicted"/>
<gene>
    <name evidence="1" type="ORF">Ccrd_022288</name>
</gene>
<organism evidence="1 2">
    <name type="scientific">Cynara cardunculus var. scolymus</name>
    <name type="common">Globe artichoke</name>
    <name type="synonym">Cynara scolymus</name>
    <dbReference type="NCBI Taxonomy" id="59895"/>
    <lineage>
        <taxon>Eukaryota</taxon>
        <taxon>Viridiplantae</taxon>
        <taxon>Streptophyta</taxon>
        <taxon>Embryophyta</taxon>
        <taxon>Tracheophyta</taxon>
        <taxon>Spermatophyta</taxon>
        <taxon>Magnoliopsida</taxon>
        <taxon>eudicotyledons</taxon>
        <taxon>Gunneridae</taxon>
        <taxon>Pentapetalae</taxon>
        <taxon>asterids</taxon>
        <taxon>campanulids</taxon>
        <taxon>Asterales</taxon>
        <taxon>Asteraceae</taxon>
        <taxon>Carduoideae</taxon>
        <taxon>Cardueae</taxon>
        <taxon>Carduinae</taxon>
        <taxon>Cynara</taxon>
    </lineage>
</organism>
<dbReference type="PANTHER" id="PTHR47379">
    <property type="entry name" value="SIALYLTRANSFERASE-LIKE PROTEIN 2"/>
    <property type="match status" value="1"/>
</dbReference>
<comment type="caution">
    <text evidence="1">The sequence shown here is derived from an EMBL/GenBank/DDBJ whole genome shotgun (WGS) entry which is preliminary data.</text>
</comment>
<keyword evidence="2" id="KW-1185">Reference proteome</keyword>
<dbReference type="Gramene" id="KVH99477">
    <property type="protein sequence ID" value="KVH99477"/>
    <property type="gene ID" value="Ccrd_022288"/>
</dbReference>
<feature type="non-terminal residue" evidence="1">
    <location>
        <position position="1"/>
    </location>
</feature>
<sequence length="133" mass="14837">MQPLEAPILNPIYLMLGASFGLAAKGTGLKPLEFALSICDILDMTRYFSQGHTPLQSRAYYQIMECLRLVKIHSPMRADPNHVVIWVPSHSSTTAARLASEKMLRYVVFTSCNSFCLVFSSQLAKNCIIRVSP</sequence>
<protein>
    <submittedName>
        <fullName evidence="1">Uncharacterized protein</fullName>
    </submittedName>
</protein>
<reference evidence="1 2" key="1">
    <citation type="journal article" date="2016" name="Sci. Rep.">
        <title>The genome sequence of the outbreeding globe artichoke constructed de novo incorporating a phase-aware low-pass sequencing strategy of F1 progeny.</title>
        <authorList>
            <person name="Scaglione D."/>
            <person name="Reyes-Chin-Wo S."/>
            <person name="Acquadro A."/>
            <person name="Froenicke L."/>
            <person name="Portis E."/>
            <person name="Beitel C."/>
            <person name="Tirone M."/>
            <person name="Mauro R."/>
            <person name="Lo Monaco A."/>
            <person name="Mauromicale G."/>
            <person name="Faccioli P."/>
            <person name="Cattivelli L."/>
            <person name="Rieseberg L."/>
            <person name="Michelmore R."/>
            <person name="Lanteri S."/>
        </authorList>
    </citation>
    <scope>NUCLEOTIDE SEQUENCE [LARGE SCALE GENOMIC DNA]</scope>
    <source>
        <strain evidence="1">2C</strain>
    </source>
</reference>